<protein>
    <submittedName>
        <fullName evidence="2">Uncharacterized protein</fullName>
    </submittedName>
</protein>
<proteinExistence type="predicted"/>
<reference evidence="2 3" key="1">
    <citation type="submission" date="2015-08" db="EMBL/GenBank/DDBJ databases">
        <title>Whole genome sequence of Flavobacterium akiainvivens IK-1T, from decaying Wikstroemia oahuensis, an endemic Hawaiian shrub.</title>
        <authorList>
            <person name="Wan X."/>
            <person name="Hou S."/>
            <person name="Saito J."/>
            <person name="Donachie S."/>
        </authorList>
    </citation>
    <scope>NUCLEOTIDE SEQUENCE [LARGE SCALE GENOMIC DNA]</scope>
    <source>
        <strain evidence="2 3">IK-1</strain>
    </source>
</reference>
<dbReference type="Proteomes" id="UP000037755">
    <property type="component" value="Unassembled WGS sequence"/>
</dbReference>
<feature type="transmembrane region" description="Helical" evidence="1">
    <location>
        <begin position="50"/>
        <end position="73"/>
    </location>
</feature>
<evidence type="ECO:0000313" key="3">
    <source>
        <dbReference type="Proteomes" id="UP000037755"/>
    </source>
</evidence>
<gene>
    <name evidence="2" type="ORF">AM493_02040</name>
</gene>
<organism evidence="2 3">
    <name type="scientific">Flavobacterium akiainvivens</name>
    <dbReference type="NCBI Taxonomy" id="1202724"/>
    <lineage>
        <taxon>Bacteria</taxon>
        <taxon>Pseudomonadati</taxon>
        <taxon>Bacteroidota</taxon>
        <taxon>Flavobacteriia</taxon>
        <taxon>Flavobacteriales</taxon>
        <taxon>Flavobacteriaceae</taxon>
        <taxon>Flavobacterium</taxon>
    </lineage>
</organism>
<dbReference type="AlphaFoldDB" id="A0A0M9VGX7"/>
<keyword evidence="1" id="KW-0812">Transmembrane</keyword>
<feature type="transmembrane region" description="Helical" evidence="1">
    <location>
        <begin position="105"/>
        <end position="127"/>
    </location>
</feature>
<name>A0A0M9VGX7_9FLAO</name>
<feature type="transmembrane region" description="Helical" evidence="1">
    <location>
        <begin position="80"/>
        <end position="99"/>
    </location>
</feature>
<evidence type="ECO:0000256" key="1">
    <source>
        <dbReference type="SAM" id="Phobius"/>
    </source>
</evidence>
<dbReference type="RefSeq" id="WP_054406005.1">
    <property type="nucleotide sequence ID" value="NZ_FOYA01000004.1"/>
</dbReference>
<sequence length="143" mass="15836">MVKNKQTRFIYGGLLLAAAFLLFVLSGNDKLIGTYGVNRTIGWASHAGHLLPFAVYGFIFVAFVCSYLAMYAFGVRFIKWLVIVNAVSFLGVLPLYLSRGGFGSYLVYLVFGCLAVAFLSFFANIIVSLIKYSKAGRNIDYQK</sequence>
<accession>A0A0M9VGX7</accession>
<keyword evidence="1" id="KW-1133">Transmembrane helix</keyword>
<dbReference type="EMBL" id="LIYD01000005">
    <property type="protein sequence ID" value="KOS04952.1"/>
    <property type="molecule type" value="Genomic_DNA"/>
</dbReference>
<keyword evidence="3" id="KW-1185">Reference proteome</keyword>
<evidence type="ECO:0000313" key="2">
    <source>
        <dbReference type="EMBL" id="KOS04952.1"/>
    </source>
</evidence>
<keyword evidence="1" id="KW-0472">Membrane</keyword>
<dbReference type="STRING" id="1202724.AM493_02040"/>
<dbReference type="PATRIC" id="fig|1202724.3.peg.416"/>
<comment type="caution">
    <text evidence="2">The sequence shown here is derived from an EMBL/GenBank/DDBJ whole genome shotgun (WGS) entry which is preliminary data.</text>
</comment>